<feature type="compositionally biased region" description="Acidic residues" evidence="1">
    <location>
        <begin position="178"/>
        <end position="187"/>
    </location>
</feature>
<keyword evidence="3" id="KW-1185">Reference proteome</keyword>
<gene>
    <name evidence="2" type="ORF">BU52_32210</name>
</gene>
<organism evidence="2 3">
    <name type="scientific">Streptomyces toyocaensis</name>
    <dbReference type="NCBI Taxonomy" id="55952"/>
    <lineage>
        <taxon>Bacteria</taxon>
        <taxon>Bacillati</taxon>
        <taxon>Actinomycetota</taxon>
        <taxon>Actinomycetes</taxon>
        <taxon>Kitasatosporales</taxon>
        <taxon>Streptomycetaceae</taxon>
        <taxon>Streptomyces</taxon>
    </lineage>
</organism>
<name>A0A081XHU5_STRTO</name>
<dbReference type="EMBL" id="JFCB01000051">
    <property type="protein sequence ID" value="KES03118.1"/>
    <property type="molecule type" value="Genomic_DNA"/>
</dbReference>
<accession>A0A081XHU5</accession>
<proteinExistence type="predicted"/>
<feature type="region of interest" description="Disordered" evidence="1">
    <location>
        <begin position="122"/>
        <end position="187"/>
    </location>
</feature>
<dbReference type="AlphaFoldDB" id="A0A081XHU5"/>
<dbReference type="eggNOG" id="COG4644">
    <property type="taxonomic scope" value="Bacteria"/>
</dbReference>
<comment type="caution">
    <text evidence="2">The sequence shown here is derived from an EMBL/GenBank/DDBJ whole genome shotgun (WGS) entry which is preliminary data.</text>
</comment>
<evidence type="ECO:0000313" key="3">
    <source>
        <dbReference type="Proteomes" id="UP000028341"/>
    </source>
</evidence>
<evidence type="ECO:0000313" key="2">
    <source>
        <dbReference type="EMBL" id="KES03118.1"/>
    </source>
</evidence>
<protein>
    <submittedName>
        <fullName evidence="2">Uncharacterized protein</fullName>
    </submittedName>
</protein>
<sequence length="269" mass="29000">MRAGVLVGSVCRFRRWFGQAGAMGVHGLLHRLTEIGPQVIAIRDLPGLRCSDTCAFHVTAGPVPTDHLHLGMVAEPGGEIAPFVEMQWTVGGHVDQRCAVVATRAESTIVDAEDLHLADLGLGHGPDQSEQGVLAHGDASHGGVRAPARPPGRSTGISRRRARRCPTTRCTDNTQGENPEDDLPADLEDNRDVHYTALGQPQDSGEFITALQDKLRTSLDRFETALAEGTTGGVSIVRSTASRGSRSPRAGSRKSRSLWWRSRGRCRLH</sequence>
<dbReference type="STRING" id="55952.BU52_32210"/>
<dbReference type="Proteomes" id="UP000028341">
    <property type="component" value="Unassembled WGS sequence"/>
</dbReference>
<reference evidence="2 3" key="1">
    <citation type="submission" date="2014-02" db="EMBL/GenBank/DDBJ databases">
        <title>The genome announcement of Streptomyces toyocaensis NRRL15009.</title>
        <authorList>
            <person name="Hong H.-J."/>
            <person name="Kwun M.J."/>
        </authorList>
    </citation>
    <scope>NUCLEOTIDE SEQUENCE [LARGE SCALE GENOMIC DNA]</scope>
    <source>
        <strain evidence="2 3">NRRL 15009</strain>
    </source>
</reference>
<evidence type="ECO:0000256" key="1">
    <source>
        <dbReference type="SAM" id="MobiDB-lite"/>
    </source>
</evidence>